<evidence type="ECO:0008006" key="3">
    <source>
        <dbReference type="Google" id="ProtNLM"/>
    </source>
</evidence>
<comment type="caution">
    <text evidence="1">The sequence shown here is derived from an EMBL/GenBank/DDBJ whole genome shotgun (WGS) entry which is preliminary data.</text>
</comment>
<accession>A0ABV9RRJ9</accession>
<evidence type="ECO:0000313" key="2">
    <source>
        <dbReference type="Proteomes" id="UP001595859"/>
    </source>
</evidence>
<dbReference type="RefSeq" id="WP_378053153.1">
    <property type="nucleotide sequence ID" value="NZ_JBHSIS010000002.1"/>
</dbReference>
<evidence type="ECO:0000313" key="1">
    <source>
        <dbReference type="EMBL" id="MFC4851917.1"/>
    </source>
</evidence>
<sequence>MHPARRLWTVLEPLHAVVYFGADVRSAGKAIGLRGYWDTYFAFRAAPLGAVAAAPVTGLFAGFEPGMVGRSLPSAWSRASAETCLAARSAVSATALRAVGVSDEKCAKAVALLSSLEPAPTGRPLGAANAALPLPEDPVAALWQLATTVREHRGDGHVAALVTAGLSGLDALHLQVSAKGLDPDALRQVRGWTREQWAAARESLAERELLDADGLTMTGADVLESVEELTDAAAWQDGLAGVPVDDVVEVLAPAAFAVWDSGLLPEGNPIGVPRPA</sequence>
<dbReference type="InterPro" id="IPR054058">
    <property type="entry name" value="HTH_67"/>
</dbReference>
<dbReference type="Proteomes" id="UP001595859">
    <property type="component" value="Unassembled WGS sequence"/>
</dbReference>
<dbReference type="Pfam" id="PF21863">
    <property type="entry name" value="HTH_67"/>
    <property type="match status" value="1"/>
</dbReference>
<organism evidence="1 2">
    <name type="scientific">Actinophytocola glycyrrhizae</name>
    <dbReference type="NCBI Taxonomy" id="2044873"/>
    <lineage>
        <taxon>Bacteria</taxon>
        <taxon>Bacillati</taxon>
        <taxon>Actinomycetota</taxon>
        <taxon>Actinomycetes</taxon>
        <taxon>Pseudonocardiales</taxon>
        <taxon>Pseudonocardiaceae</taxon>
    </lineage>
</organism>
<dbReference type="EMBL" id="JBHSIS010000002">
    <property type="protein sequence ID" value="MFC4851917.1"/>
    <property type="molecule type" value="Genomic_DNA"/>
</dbReference>
<protein>
    <recommendedName>
        <fullName evidence="3">SalK</fullName>
    </recommendedName>
</protein>
<reference evidence="2" key="1">
    <citation type="journal article" date="2019" name="Int. J. Syst. Evol. Microbiol.">
        <title>The Global Catalogue of Microorganisms (GCM) 10K type strain sequencing project: providing services to taxonomists for standard genome sequencing and annotation.</title>
        <authorList>
            <consortium name="The Broad Institute Genomics Platform"/>
            <consortium name="The Broad Institute Genome Sequencing Center for Infectious Disease"/>
            <person name="Wu L."/>
            <person name="Ma J."/>
        </authorList>
    </citation>
    <scope>NUCLEOTIDE SEQUENCE [LARGE SCALE GENOMIC DNA]</scope>
    <source>
        <strain evidence="2">ZS-22-S1</strain>
    </source>
</reference>
<dbReference type="NCBIfam" id="NF047719">
    <property type="entry name" value="SCO6745_fam_HTH"/>
    <property type="match status" value="1"/>
</dbReference>
<proteinExistence type="predicted"/>
<name>A0ABV9RRJ9_9PSEU</name>
<keyword evidence="2" id="KW-1185">Reference proteome</keyword>
<gene>
    <name evidence="1" type="ORF">ACFPCV_00275</name>
</gene>